<dbReference type="AlphaFoldDB" id="A0A366XY64"/>
<dbReference type="InterPro" id="IPR006680">
    <property type="entry name" value="Amidohydro-rel"/>
</dbReference>
<comment type="caution">
    <text evidence="7">The sequence shown here is derived from an EMBL/GenBank/DDBJ whole genome shotgun (WGS) entry which is preliminary data.</text>
</comment>
<comment type="similarity">
    <text evidence="1">Belongs to the metallo-dependent hydrolases superfamily. Adenine deaminase family.</text>
</comment>
<dbReference type="InterPro" id="IPR011059">
    <property type="entry name" value="Metal-dep_hydrolase_composite"/>
</dbReference>
<dbReference type="PANTHER" id="PTHR11113">
    <property type="entry name" value="N-ACETYLGLUCOSAMINE-6-PHOSPHATE DEACETYLASE"/>
    <property type="match status" value="1"/>
</dbReference>
<dbReference type="OrthoDB" id="9775607at2"/>
<dbReference type="Gene3D" id="2.30.40.10">
    <property type="entry name" value="Urease, subunit C, domain 1"/>
    <property type="match status" value="1"/>
</dbReference>
<dbReference type="SUPFAM" id="SSF51556">
    <property type="entry name" value="Metallo-dependent hydrolases"/>
    <property type="match status" value="1"/>
</dbReference>
<keyword evidence="8" id="KW-1185">Reference proteome</keyword>
<evidence type="ECO:0000259" key="6">
    <source>
        <dbReference type="Pfam" id="PF13382"/>
    </source>
</evidence>
<evidence type="ECO:0000256" key="1">
    <source>
        <dbReference type="ARBA" id="ARBA00006773"/>
    </source>
</evidence>
<evidence type="ECO:0000256" key="2">
    <source>
        <dbReference type="ARBA" id="ARBA00012782"/>
    </source>
</evidence>
<reference evidence="7 8" key="1">
    <citation type="submission" date="2018-07" db="EMBL/GenBank/DDBJ databases">
        <title>Lottiidibacillus patelloidae gen. nov., sp. nov., isolated from the intestinal tract of a marine limpet and the reclassification of B. taeanensis BH030017T, B. algicola KMM 3737T and B. hwajinpoensis SW-72T as genus Lottiidibacillus.</title>
        <authorList>
            <person name="Liu R."/>
            <person name="Huang Z."/>
        </authorList>
    </citation>
    <scope>NUCLEOTIDE SEQUENCE [LARGE SCALE GENOMIC DNA]</scope>
    <source>
        <strain evidence="7 8">BH030017</strain>
    </source>
</reference>
<dbReference type="Proteomes" id="UP000253314">
    <property type="component" value="Unassembled WGS sequence"/>
</dbReference>
<accession>A0A366XY64</accession>
<dbReference type="Gene3D" id="3.20.20.140">
    <property type="entry name" value="Metal-dependent hydrolases"/>
    <property type="match status" value="1"/>
</dbReference>
<name>A0A366XY64_9BACI</name>
<evidence type="ECO:0000313" key="7">
    <source>
        <dbReference type="EMBL" id="RBW70837.1"/>
    </source>
</evidence>
<dbReference type="GO" id="GO:0000034">
    <property type="term" value="F:adenine deaminase activity"/>
    <property type="evidence" value="ECO:0007669"/>
    <property type="project" value="UniProtKB-EC"/>
</dbReference>
<keyword evidence="3" id="KW-0378">Hydrolase</keyword>
<sequence>MPEQTMRWNKLQLRNQLAVIKGEMAPTKLLKNATYLNLVLKKWMHAHIWIYEDRIVYVGDQLPEKTAKETVDCTGQYLVPGYIEPHAHPFQLYNPLTLARYASSRGTTTLVNDNLMLFLQLPTEKALSFIGEVNHLPTSSYWWCRYDGQTEFNEEEKIFTNKKIKKWLSHPLVIQGGELTSWPQVLAGDNEILDWMQETIQSGKQIEGHLPGASSKTLTQMTLLGVNSEHEAMTGEEAVRRLALGYTASLRHSSIRPDLPKLLSEMKELGVEHFDRVMLNTDGSTPAFYEEGMQDRLVEIALEQGIDEYNAYAMVSYNAARHFGMDDIHGLIAPGRFAHINFLQDKRNPRPYSVLAKGEWVRYEGENVNPANSLSLDNFGFQPLELDWEVTLEDLTFSVPVGIEMINSVITKPYNINIETSIDVLEEEHDESFLMLIDKHGKWRLCTVVKGFADKVAGFASSFSNTGDIILIGKNKYDMIAAFQRLKEIGGGIVLVESGEVVSEIVLSLAGLMSKESMETLIQQQKELLQKLRERGYQFIDPIYSLLFFSATHLPYIRITQRGIFDVKNKTVLFPAIMR</sequence>
<feature type="domain" description="Amidohydrolase-related" evidence="5">
    <location>
        <begin position="77"/>
        <end position="361"/>
    </location>
</feature>
<dbReference type="InterPro" id="IPR026912">
    <property type="entry name" value="Adenine_deam_C"/>
</dbReference>
<dbReference type="EC" id="3.5.4.2" evidence="2"/>
<dbReference type="Pfam" id="PF13382">
    <property type="entry name" value="Adenine_deam_C"/>
    <property type="match status" value="1"/>
</dbReference>
<organism evidence="7 8">
    <name type="scientific">Bacillus taeanensis</name>
    <dbReference type="NCBI Taxonomy" id="273032"/>
    <lineage>
        <taxon>Bacteria</taxon>
        <taxon>Bacillati</taxon>
        <taxon>Bacillota</taxon>
        <taxon>Bacilli</taxon>
        <taxon>Bacillales</taxon>
        <taxon>Bacillaceae</taxon>
        <taxon>Bacillus</taxon>
    </lineage>
</organism>
<dbReference type="EMBL" id="QOCW01000003">
    <property type="protein sequence ID" value="RBW70837.1"/>
    <property type="molecule type" value="Genomic_DNA"/>
</dbReference>
<gene>
    <name evidence="7" type="ORF">DS031_05025</name>
</gene>
<dbReference type="Pfam" id="PF01979">
    <property type="entry name" value="Amidohydro_1"/>
    <property type="match status" value="1"/>
</dbReference>
<evidence type="ECO:0000313" key="8">
    <source>
        <dbReference type="Proteomes" id="UP000253314"/>
    </source>
</evidence>
<dbReference type="PANTHER" id="PTHR11113:SF6">
    <property type="entry name" value="ADENINE DEAMINASE YERA-RELATED"/>
    <property type="match status" value="1"/>
</dbReference>
<evidence type="ECO:0000256" key="3">
    <source>
        <dbReference type="ARBA" id="ARBA00022801"/>
    </source>
</evidence>
<feature type="domain" description="Adenine deaminase C-terminal" evidence="6">
    <location>
        <begin position="409"/>
        <end position="570"/>
    </location>
</feature>
<protein>
    <recommendedName>
        <fullName evidence="2">adenine deaminase</fullName>
        <ecNumber evidence="2">3.5.4.2</ecNumber>
    </recommendedName>
</protein>
<evidence type="ECO:0000256" key="4">
    <source>
        <dbReference type="ARBA" id="ARBA00047720"/>
    </source>
</evidence>
<comment type="catalytic activity">
    <reaction evidence="4">
        <text>adenine + H2O + H(+) = hypoxanthine + NH4(+)</text>
        <dbReference type="Rhea" id="RHEA:23688"/>
        <dbReference type="ChEBI" id="CHEBI:15377"/>
        <dbReference type="ChEBI" id="CHEBI:15378"/>
        <dbReference type="ChEBI" id="CHEBI:16708"/>
        <dbReference type="ChEBI" id="CHEBI:17368"/>
        <dbReference type="ChEBI" id="CHEBI:28938"/>
        <dbReference type="EC" id="3.5.4.2"/>
    </reaction>
</comment>
<dbReference type="RefSeq" id="WP_113804829.1">
    <property type="nucleotide sequence ID" value="NZ_QOCW01000003.1"/>
</dbReference>
<dbReference type="SUPFAM" id="SSF51338">
    <property type="entry name" value="Composite domain of metallo-dependent hydrolases"/>
    <property type="match status" value="1"/>
</dbReference>
<dbReference type="InterPro" id="IPR032466">
    <property type="entry name" value="Metal_Hydrolase"/>
</dbReference>
<proteinExistence type="inferred from homology"/>
<evidence type="ECO:0000259" key="5">
    <source>
        <dbReference type="Pfam" id="PF01979"/>
    </source>
</evidence>